<dbReference type="Gene3D" id="1.20.1260.10">
    <property type="match status" value="1"/>
</dbReference>
<dbReference type="GO" id="GO:0004322">
    <property type="term" value="F:ferroxidase activity"/>
    <property type="evidence" value="ECO:0007669"/>
    <property type="project" value="TreeGrafter"/>
</dbReference>
<dbReference type="SUPFAM" id="SSF47240">
    <property type="entry name" value="Ferritin-like"/>
    <property type="match status" value="1"/>
</dbReference>
<dbReference type="InterPro" id="IPR009040">
    <property type="entry name" value="Ferritin-like_diiron"/>
</dbReference>
<sequence length="173" mass="20112">MLSKRIEEMLNDQINYELFSSYLYLSMSAYLSDLNMNGYAHWFHVQAQEEKDHAMILYNYVVSAGGRIKLAAIDGPKTDFEGIREVLEETLEHERDITSRIYNIVEEATSQRDYKTVKALEWFINEQVEEEENAVDNIAKYNMLAEDPKGLYMLDKELQARVYVPSPLLANQA</sequence>
<evidence type="ECO:0000256" key="6">
    <source>
        <dbReference type="ARBA" id="ARBA00023004"/>
    </source>
</evidence>
<dbReference type="GO" id="GO:0006826">
    <property type="term" value="P:iron ion transport"/>
    <property type="evidence" value="ECO:0007669"/>
    <property type="project" value="InterPro"/>
</dbReference>
<dbReference type="EMBL" id="FQZO01000003">
    <property type="protein sequence ID" value="SHJ21099.1"/>
    <property type="molecule type" value="Genomic_DNA"/>
</dbReference>
<dbReference type="GO" id="GO:0005829">
    <property type="term" value="C:cytosol"/>
    <property type="evidence" value="ECO:0007669"/>
    <property type="project" value="TreeGrafter"/>
</dbReference>
<dbReference type="STRING" id="1121298.SAMN05444401_2508"/>
<comment type="subcellular location">
    <subcellularLocation>
        <location evidence="9">Cytoplasm</location>
    </subcellularLocation>
</comment>
<evidence type="ECO:0000313" key="11">
    <source>
        <dbReference type="EMBL" id="SHJ21099.1"/>
    </source>
</evidence>
<dbReference type="RefSeq" id="WP_073006985.1">
    <property type="nucleotide sequence ID" value="NZ_FQZO01000003.1"/>
</dbReference>
<keyword evidence="12" id="KW-1185">Reference proteome</keyword>
<evidence type="ECO:0000256" key="3">
    <source>
        <dbReference type="ARBA" id="ARBA00022434"/>
    </source>
</evidence>
<proteinExistence type="inferred from homology"/>
<feature type="binding site" evidence="8">
    <location>
        <position position="94"/>
    </location>
    <ligand>
        <name>Fe cation</name>
        <dbReference type="ChEBI" id="CHEBI:24875"/>
        <label>1</label>
    </ligand>
</feature>
<gene>
    <name evidence="11" type="ORF">SAMN05444401_2508</name>
</gene>
<evidence type="ECO:0000256" key="2">
    <source>
        <dbReference type="ARBA" id="ARBA00006950"/>
    </source>
</evidence>
<keyword evidence="4 8" id="KW-0479">Metal-binding</keyword>
<dbReference type="GO" id="GO:0008198">
    <property type="term" value="F:ferrous iron binding"/>
    <property type="evidence" value="ECO:0007669"/>
    <property type="project" value="TreeGrafter"/>
</dbReference>
<comment type="function">
    <text evidence="1 9">Iron-storage protein.</text>
</comment>
<keyword evidence="6 8" id="KW-0408">Iron</keyword>
<dbReference type="Pfam" id="PF00210">
    <property type="entry name" value="Ferritin"/>
    <property type="match status" value="1"/>
</dbReference>
<comment type="similarity">
    <text evidence="2 9">Belongs to the ferritin family. Prokaryotic subfamily.</text>
</comment>
<accession>A0A1M6HG66</accession>
<feature type="binding site" evidence="8">
    <location>
        <position position="127"/>
    </location>
    <ligand>
        <name>Fe cation</name>
        <dbReference type="ChEBI" id="CHEBI:24875"/>
        <label>1</label>
    </ligand>
</feature>
<evidence type="ECO:0000256" key="8">
    <source>
        <dbReference type="PIRSR" id="PIRSR601519-1"/>
    </source>
</evidence>
<dbReference type="PANTHER" id="PTHR11431">
    <property type="entry name" value="FERRITIN"/>
    <property type="match status" value="1"/>
</dbReference>
<comment type="catalytic activity">
    <reaction evidence="7 9">
        <text>4 Fe(2+) + O2 + 6 H2O = 4 iron(III) oxide-hydroxide + 12 H(+)</text>
        <dbReference type="Rhea" id="RHEA:11972"/>
        <dbReference type="ChEBI" id="CHEBI:15377"/>
        <dbReference type="ChEBI" id="CHEBI:15378"/>
        <dbReference type="ChEBI" id="CHEBI:15379"/>
        <dbReference type="ChEBI" id="CHEBI:29033"/>
        <dbReference type="ChEBI" id="CHEBI:78619"/>
        <dbReference type="EC" id="1.16.3.2"/>
    </reaction>
</comment>
<evidence type="ECO:0000256" key="9">
    <source>
        <dbReference type="RuleBase" id="RU361145"/>
    </source>
</evidence>
<dbReference type="GO" id="GO:0006879">
    <property type="term" value="P:intracellular iron ion homeostasis"/>
    <property type="evidence" value="ECO:0007669"/>
    <property type="project" value="UniProtKB-KW"/>
</dbReference>
<keyword evidence="9" id="KW-0963">Cytoplasm</keyword>
<evidence type="ECO:0000259" key="10">
    <source>
        <dbReference type="PROSITE" id="PS50905"/>
    </source>
</evidence>
<dbReference type="InterPro" id="IPR012347">
    <property type="entry name" value="Ferritin-like"/>
</dbReference>
<dbReference type="OrthoDB" id="9801481at2"/>
<dbReference type="InterPro" id="IPR009078">
    <property type="entry name" value="Ferritin-like_SF"/>
</dbReference>
<name>A0A1M6HG66_9CLOT</name>
<dbReference type="PANTHER" id="PTHR11431:SF127">
    <property type="entry name" value="BACTERIAL NON-HEME FERRITIN"/>
    <property type="match status" value="1"/>
</dbReference>
<dbReference type="InterPro" id="IPR008331">
    <property type="entry name" value="Ferritin_DPS_dom"/>
</dbReference>
<feature type="binding site" evidence="8">
    <location>
        <position position="53"/>
    </location>
    <ligand>
        <name>Fe cation</name>
        <dbReference type="ChEBI" id="CHEBI:24875"/>
        <label>1</label>
    </ligand>
</feature>
<keyword evidence="3 9" id="KW-0409">Iron storage</keyword>
<dbReference type="InterPro" id="IPR041719">
    <property type="entry name" value="Ferritin_prok"/>
</dbReference>
<reference evidence="11 12" key="1">
    <citation type="submission" date="2016-11" db="EMBL/GenBank/DDBJ databases">
        <authorList>
            <person name="Jaros S."/>
            <person name="Januszkiewicz K."/>
            <person name="Wedrychowicz H."/>
        </authorList>
    </citation>
    <scope>NUCLEOTIDE SEQUENCE [LARGE SCALE GENOMIC DNA]</scope>
    <source>
        <strain evidence="11 12">DSM 21864</strain>
    </source>
</reference>
<protein>
    <recommendedName>
        <fullName evidence="9">Ferritin</fullName>
        <ecNumber evidence="9">1.16.3.2</ecNumber>
    </recommendedName>
</protein>
<evidence type="ECO:0000256" key="7">
    <source>
        <dbReference type="ARBA" id="ARBA00048035"/>
    </source>
</evidence>
<feature type="domain" description="Ferritin-like diiron" evidence="10">
    <location>
        <begin position="1"/>
        <end position="145"/>
    </location>
</feature>
<evidence type="ECO:0000313" key="12">
    <source>
        <dbReference type="Proteomes" id="UP000184080"/>
    </source>
</evidence>
<feature type="binding site" evidence="8">
    <location>
        <position position="50"/>
    </location>
    <ligand>
        <name>Fe cation</name>
        <dbReference type="ChEBI" id="CHEBI:24875"/>
        <label>1</label>
    </ligand>
</feature>
<dbReference type="CDD" id="cd01055">
    <property type="entry name" value="Nonheme_Ferritin"/>
    <property type="match status" value="1"/>
</dbReference>
<feature type="binding site" evidence="8">
    <location>
        <position position="17"/>
    </location>
    <ligand>
        <name>Fe cation</name>
        <dbReference type="ChEBI" id="CHEBI:24875"/>
        <label>1</label>
    </ligand>
</feature>
<dbReference type="PROSITE" id="PS50905">
    <property type="entry name" value="FERRITIN_LIKE"/>
    <property type="match status" value="1"/>
</dbReference>
<dbReference type="FunFam" id="1.20.1260.10:FF:000001">
    <property type="entry name" value="Non-heme ferritin"/>
    <property type="match status" value="1"/>
</dbReference>
<dbReference type="GO" id="GO:0042802">
    <property type="term" value="F:identical protein binding"/>
    <property type="evidence" value="ECO:0007669"/>
    <property type="project" value="UniProtKB-ARBA"/>
</dbReference>
<keyword evidence="5" id="KW-0560">Oxidoreductase</keyword>
<dbReference type="AlphaFoldDB" id="A0A1M6HG66"/>
<evidence type="ECO:0000256" key="5">
    <source>
        <dbReference type="ARBA" id="ARBA00023002"/>
    </source>
</evidence>
<dbReference type="Proteomes" id="UP000184080">
    <property type="component" value="Unassembled WGS sequence"/>
</dbReference>
<evidence type="ECO:0000256" key="1">
    <source>
        <dbReference type="ARBA" id="ARBA00002485"/>
    </source>
</evidence>
<dbReference type="InterPro" id="IPR001519">
    <property type="entry name" value="Ferritin"/>
</dbReference>
<organism evidence="11 12">
    <name type="scientific">Clostridium amylolyticum</name>
    <dbReference type="NCBI Taxonomy" id="1121298"/>
    <lineage>
        <taxon>Bacteria</taxon>
        <taxon>Bacillati</taxon>
        <taxon>Bacillota</taxon>
        <taxon>Clostridia</taxon>
        <taxon>Eubacteriales</taxon>
        <taxon>Clostridiaceae</taxon>
        <taxon>Clostridium</taxon>
    </lineage>
</organism>
<evidence type="ECO:0000256" key="4">
    <source>
        <dbReference type="ARBA" id="ARBA00022723"/>
    </source>
</evidence>
<dbReference type="GO" id="GO:0008199">
    <property type="term" value="F:ferric iron binding"/>
    <property type="evidence" value="ECO:0007669"/>
    <property type="project" value="InterPro"/>
</dbReference>
<dbReference type="EC" id="1.16.3.2" evidence="9"/>